<dbReference type="AlphaFoldDB" id="A0A0C9TTY8"/>
<dbReference type="SUPFAM" id="SSF50998">
    <property type="entry name" value="Quinoprotein alcohol dehydrogenase-like"/>
    <property type="match status" value="1"/>
</dbReference>
<dbReference type="InterPro" id="IPR001680">
    <property type="entry name" value="WD40_rpt"/>
</dbReference>
<dbReference type="PANTHER" id="PTHR19848">
    <property type="entry name" value="WD40 REPEAT PROTEIN"/>
    <property type="match status" value="1"/>
</dbReference>
<dbReference type="InterPro" id="IPR011047">
    <property type="entry name" value="Quinoprotein_ADH-like_sf"/>
</dbReference>
<sequence>MAGSGWIEGLAVTRDDKMILGGGKGNGLRIWDVETQRLIEEWDSDDTTIRCIAMSPDSALVASGHGRGGIIVREMDGGTIKHSLRADSGGVNALCFSPNGTKLAGGDQAVRVFDVDSGDLILEIEGHTEHLYSVVWSLDGSQLFTGSWDQTIRHWDSETGEEIGEPWM</sequence>
<accession>A0A0C9TTY8</accession>
<organism evidence="4 5">
    <name type="scientific">Paxillus involutus ATCC 200175</name>
    <dbReference type="NCBI Taxonomy" id="664439"/>
    <lineage>
        <taxon>Eukaryota</taxon>
        <taxon>Fungi</taxon>
        <taxon>Dikarya</taxon>
        <taxon>Basidiomycota</taxon>
        <taxon>Agaricomycotina</taxon>
        <taxon>Agaricomycetes</taxon>
        <taxon>Agaricomycetidae</taxon>
        <taxon>Boletales</taxon>
        <taxon>Paxilineae</taxon>
        <taxon>Paxillaceae</taxon>
        <taxon>Paxillus</taxon>
    </lineage>
</organism>
<reference evidence="4 5" key="1">
    <citation type="submission" date="2014-06" db="EMBL/GenBank/DDBJ databases">
        <authorList>
            <consortium name="DOE Joint Genome Institute"/>
            <person name="Kuo A."/>
            <person name="Kohler A."/>
            <person name="Nagy L.G."/>
            <person name="Floudas D."/>
            <person name="Copeland A."/>
            <person name="Barry K.W."/>
            <person name="Cichocki N."/>
            <person name="Veneault-Fourrey C."/>
            <person name="LaButti K."/>
            <person name="Lindquist E.A."/>
            <person name="Lipzen A."/>
            <person name="Lundell T."/>
            <person name="Morin E."/>
            <person name="Murat C."/>
            <person name="Sun H."/>
            <person name="Tunlid A."/>
            <person name="Henrissat B."/>
            <person name="Grigoriev I.V."/>
            <person name="Hibbett D.S."/>
            <person name="Martin F."/>
            <person name="Nordberg H.P."/>
            <person name="Cantor M.N."/>
            <person name="Hua S.X."/>
        </authorList>
    </citation>
    <scope>NUCLEOTIDE SEQUENCE [LARGE SCALE GENOMIC DNA]</scope>
    <source>
        <strain evidence="4 5">ATCC 200175</strain>
    </source>
</reference>
<feature type="repeat" description="WD" evidence="3">
    <location>
        <begin position="1"/>
        <end position="41"/>
    </location>
</feature>
<evidence type="ECO:0000313" key="4">
    <source>
        <dbReference type="EMBL" id="KIJ13678.1"/>
    </source>
</evidence>
<keyword evidence="5" id="KW-1185">Reference proteome</keyword>
<dbReference type="Pfam" id="PF00400">
    <property type="entry name" value="WD40"/>
    <property type="match status" value="3"/>
</dbReference>
<dbReference type="PANTHER" id="PTHR19848:SF8">
    <property type="entry name" value="F-BOX AND WD REPEAT DOMAIN CONTAINING 7"/>
    <property type="match status" value="1"/>
</dbReference>
<dbReference type="EMBL" id="KN819349">
    <property type="protein sequence ID" value="KIJ13678.1"/>
    <property type="molecule type" value="Genomic_DNA"/>
</dbReference>
<protein>
    <recommendedName>
        <fullName evidence="6">Anaphase-promoting complex subunit 4 WD40 domain-containing protein</fullName>
    </recommendedName>
</protein>
<evidence type="ECO:0000256" key="3">
    <source>
        <dbReference type="PROSITE-ProRule" id="PRU00221"/>
    </source>
</evidence>
<keyword evidence="1 3" id="KW-0853">WD repeat</keyword>
<dbReference type="HOGENOM" id="CLU_000288_57_33_1"/>
<evidence type="ECO:0000313" key="5">
    <source>
        <dbReference type="Proteomes" id="UP000053647"/>
    </source>
</evidence>
<gene>
    <name evidence="4" type="ORF">PAXINDRAFT_13432</name>
</gene>
<reference evidence="5" key="2">
    <citation type="submission" date="2015-01" db="EMBL/GenBank/DDBJ databases">
        <title>Evolutionary Origins and Diversification of the Mycorrhizal Mutualists.</title>
        <authorList>
            <consortium name="DOE Joint Genome Institute"/>
            <consortium name="Mycorrhizal Genomics Consortium"/>
            <person name="Kohler A."/>
            <person name="Kuo A."/>
            <person name="Nagy L.G."/>
            <person name="Floudas D."/>
            <person name="Copeland A."/>
            <person name="Barry K.W."/>
            <person name="Cichocki N."/>
            <person name="Veneault-Fourrey C."/>
            <person name="LaButti K."/>
            <person name="Lindquist E.A."/>
            <person name="Lipzen A."/>
            <person name="Lundell T."/>
            <person name="Morin E."/>
            <person name="Murat C."/>
            <person name="Riley R."/>
            <person name="Ohm R."/>
            <person name="Sun H."/>
            <person name="Tunlid A."/>
            <person name="Henrissat B."/>
            <person name="Grigoriev I.V."/>
            <person name="Hibbett D.S."/>
            <person name="Martin F."/>
        </authorList>
    </citation>
    <scope>NUCLEOTIDE SEQUENCE [LARGE SCALE GENOMIC DNA]</scope>
    <source>
        <strain evidence="5">ATCC 200175</strain>
    </source>
</reference>
<name>A0A0C9TTY8_PAXIN</name>
<evidence type="ECO:0000256" key="2">
    <source>
        <dbReference type="ARBA" id="ARBA00022737"/>
    </source>
</evidence>
<feature type="non-terminal residue" evidence="4">
    <location>
        <position position="168"/>
    </location>
</feature>
<dbReference type="Proteomes" id="UP000053647">
    <property type="component" value="Unassembled WGS sequence"/>
</dbReference>
<keyword evidence="2" id="KW-0677">Repeat</keyword>
<dbReference type="OrthoDB" id="538223at2759"/>
<evidence type="ECO:0008006" key="6">
    <source>
        <dbReference type="Google" id="ProtNLM"/>
    </source>
</evidence>
<feature type="repeat" description="WD" evidence="3">
    <location>
        <begin position="124"/>
        <end position="165"/>
    </location>
</feature>
<dbReference type="InterPro" id="IPR015943">
    <property type="entry name" value="WD40/YVTN_repeat-like_dom_sf"/>
</dbReference>
<dbReference type="SMART" id="SM00320">
    <property type="entry name" value="WD40"/>
    <property type="match status" value="3"/>
</dbReference>
<dbReference type="PROSITE" id="PS50082">
    <property type="entry name" value="WD_REPEATS_2"/>
    <property type="match status" value="2"/>
</dbReference>
<evidence type="ECO:0000256" key="1">
    <source>
        <dbReference type="ARBA" id="ARBA00022574"/>
    </source>
</evidence>
<proteinExistence type="predicted"/>
<dbReference type="Gene3D" id="2.130.10.10">
    <property type="entry name" value="YVTN repeat-like/Quinoprotein amine dehydrogenase"/>
    <property type="match status" value="2"/>
</dbReference>
<dbReference type="PROSITE" id="PS50294">
    <property type="entry name" value="WD_REPEATS_REGION"/>
    <property type="match status" value="1"/>
</dbReference>